<evidence type="ECO:0000313" key="3">
    <source>
        <dbReference type="Proteomes" id="UP000236845"/>
    </source>
</evidence>
<dbReference type="AlphaFoldDB" id="A0A2H0YQM0"/>
<feature type="transmembrane region" description="Helical" evidence="1">
    <location>
        <begin position="7"/>
        <end position="23"/>
    </location>
</feature>
<keyword evidence="1" id="KW-1133">Transmembrane helix</keyword>
<feature type="transmembrane region" description="Helical" evidence="1">
    <location>
        <begin position="179"/>
        <end position="200"/>
    </location>
</feature>
<feature type="transmembrane region" description="Helical" evidence="1">
    <location>
        <begin position="58"/>
        <end position="76"/>
    </location>
</feature>
<comment type="caution">
    <text evidence="2">The sequence shown here is derived from an EMBL/GenBank/DDBJ whole genome shotgun (WGS) entry which is preliminary data.</text>
</comment>
<feature type="transmembrane region" description="Helical" evidence="1">
    <location>
        <begin position="29"/>
        <end position="46"/>
    </location>
</feature>
<gene>
    <name evidence="2" type="ORF">COT26_02645</name>
</gene>
<feature type="transmembrane region" description="Helical" evidence="1">
    <location>
        <begin position="82"/>
        <end position="100"/>
    </location>
</feature>
<feature type="transmembrane region" description="Helical" evidence="1">
    <location>
        <begin position="121"/>
        <end position="142"/>
    </location>
</feature>
<feature type="transmembrane region" description="Helical" evidence="1">
    <location>
        <begin position="148"/>
        <end position="167"/>
    </location>
</feature>
<feature type="transmembrane region" description="Helical" evidence="1">
    <location>
        <begin position="233"/>
        <end position="252"/>
    </location>
</feature>
<keyword evidence="1" id="KW-0472">Membrane</keyword>
<dbReference type="EMBL" id="PEXW01000059">
    <property type="protein sequence ID" value="PIS40569.1"/>
    <property type="molecule type" value="Genomic_DNA"/>
</dbReference>
<keyword evidence="1" id="KW-0812">Transmembrane</keyword>
<evidence type="ECO:0000313" key="2">
    <source>
        <dbReference type="EMBL" id="PIS40569.1"/>
    </source>
</evidence>
<protein>
    <submittedName>
        <fullName evidence="2">Uncharacterized protein</fullName>
    </submittedName>
</protein>
<feature type="transmembrane region" description="Helical" evidence="1">
    <location>
        <begin position="206"/>
        <end position="221"/>
    </location>
</feature>
<accession>A0A2H0YQM0</accession>
<name>A0A2H0YQM0_9BACT</name>
<proteinExistence type="predicted"/>
<sequence length="253" mass="29204">MTILLRLLPSLIVPWLILAYYFALKFPTFFWLFLALGLGGLVSALWQLTRRVKLPQGFWALVFFPGFAILFSFGALMFSEKIFFQTVIALGMVLFSSLYLENVFRFVFQPARYQTNAILNLSLIFAIGGLFFAMVVLFDLMIFSNIKFWISELLFIAILGLWYWFLIKTLQPSRKMARVFGIGIGLAAAEIFALICWFPVLPIYKAGLIMVFLTLSLQIFRNELVSQPRTSRWTLIFYTLVLIFLLATAKWFA</sequence>
<dbReference type="Proteomes" id="UP000236845">
    <property type="component" value="Unassembled WGS sequence"/>
</dbReference>
<organism evidence="2 3">
    <name type="scientific">Candidatus Kerfeldbacteria bacterium CG08_land_8_20_14_0_20_43_14</name>
    <dbReference type="NCBI Taxonomy" id="2014246"/>
    <lineage>
        <taxon>Bacteria</taxon>
        <taxon>Candidatus Kerfeldiibacteriota</taxon>
    </lineage>
</organism>
<reference evidence="3" key="1">
    <citation type="submission" date="2017-09" db="EMBL/GenBank/DDBJ databases">
        <title>Depth-based differentiation of microbial function through sediment-hosted aquifers and enrichment of novel symbionts in the deep terrestrial subsurface.</title>
        <authorList>
            <person name="Probst A.J."/>
            <person name="Ladd B."/>
            <person name="Jarett J.K."/>
            <person name="Geller-Mcgrath D.E."/>
            <person name="Sieber C.M.K."/>
            <person name="Emerson J.B."/>
            <person name="Anantharaman K."/>
            <person name="Thomas B.C."/>
            <person name="Malmstrom R."/>
            <person name="Stieglmeier M."/>
            <person name="Klingl A."/>
            <person name="Woyke T."/>
            <person name="Ryan C.M."/>
            <person name="Banfield J.F."/>
        </authorList>
    </citation>
    <scope>NUCLEOTIDE SEQUENCE [LARGE SCALE GENOMIC DNA]</scope>
</reference>
<evidence type="ECO:0000256" key="1">
    <source>
        <dbReference type="SAM" id="Phobius"/>
    </source>
</evidence>